<comment type="subcellular location">
    <subcellularLocation>
        <location evidence="1">Membrane</location>
        <topology evidence="1">Single-pass membrane protein</topology>
    </subcellularLocation>
</comment>
<keyword evidence="4 6" id="KW-0472">Membrane</keyword>
<evidence type="ECO:0000256" key="1">
    <source>
        <dbReference type="ARBA" id="ARBA00004167"/>
    </source>
</evidence>
<evidence type="ECO:0000313" key="8">
    <source>
        <dbReference type="Proteomes" id="UP001610432"/>
    </source>
</evidence>
<evidence type="ECO:0000256" key="6">
    <source>
        <dbReference type="SAM" id="Phobius"/>
    </source>
</evidence>
<keyword evidence="3 6" id="KW-1133">Transmembrane helix</keyword>
<organism evidence="7 8">
    <name type="scientific">Aspergillus lucknowensis</name>
    <dbReference type="NCBI Taxonomy" id="176173"/>
    <lineage>
        <taxon>Eukaryota</taxon>
        <taxon>Fungi</taxon>
        <taxon>Dikarya</taxon>
        <taxon>Ascomycota</taxon>
        <taxon>Pezizomycotina</taxon>
        <taxon>Eurotiomycetes</taxon>
        <taxon>Eurotiomycetidae</taxon>
        <taxon>Eurotiales</taxon>
        <taxon>Aspergillaceae</taxon>
        <taxon>Aspergillus</taxon>
        <taxon>Aspergillus subgen. Nidulantes</taxon>
    </lineage>
</organism>
<evidence type="ECO:0008006" key="9">
    <source>
        <dbReference type="Google" id="ProtNLM"/>
    </source>
</evidence>
<proteinExistence type="predicted"/>
<evidence type="ECO:0000256" key="5">
    <source>
        <dbReference type="SAM" id="MobiDB-lite"/>
    </source>
</evidence>
<gene>
    <name evidence="7" type="ORF">BJX67DRAFT_389196</name>
</gene>
<dbReference type="EMBL" id="JBFXLQ010000003">
    <property type="protein sequence ID" value="KAL2871728.1"/>
    <property type="molecule type" value="Genomic_DNA"/>
</dbReference>
<reference evidence="7 8" key="1">
    <citation type="submission" date="2024-07" db="EMBL/GenBank/DDBJ databases">
        <title>Section-level genome sequencing and comparative genomics of Aspergillus sections Usti and Cavernicolus.</title>
        <authorList>
            <consortium name="Lawrence Berkeley National Laboratory"/>
            <person name="Nybo J.L."/>
            <person name="Vesth T.C."/>
            <person name="Theobald S."/>
            <person name="Frisvad J.C."/>
            <person name="Larsen T.O."/>
            <person name="Kjaerboelling I."/>
            <person name="Rothschild-Mancinelli K."/>
            <person name="Lyhne E.K."/>
            <person name="Kogle M.E."/>
            <person name="Barry K."/>
            <person name="Clum A."/>
            <person name="Na H."/>
            <person name="Ledsgaard L."/>
            <person name="Lin J."/>
            <person name="Lipzen A."/>
            <person name="Kuo A."/>
            <person name="Riley R."/>
            <person name="Mondo S."/>
            <person name="Labutti K."/>
            <person name="Haridas S."/>
            <person name="Pangalinan J."/>
            <person name="Salamov A.A."/>
            <person name="Simmons B.A."/>
            <person name="Magnuson J.K."/>
            <person name="Chen J."/>
            <person name="Drula E."/>
            <person name="Henrissat B."/>
            <person name="Wiebenga A."/>
            <person name="Lubbers R.J."/>
            <person name="Gomes A.C."/>
            <person name="Macurrencykelacurrency M.R."/>
            <person name="Stajich J."/>
            <person name="Grigoriev I.V."/>
            <person name="Mortensen U.H."/>
            <person name="De Vries R.P."/>
            <person name="Baker S.E."/>
            <person name="Andersen M.R."/>
        </authorList>
    </citation>
    <scope>NUCLEOTIDE SEQUENCE [LARGE SCALE GENOMIC DNA]</scope>
    <source>
        <strain evidence="7 8">CBS 449.75</strain>
    </source>
</reference>
<evidence type="ECO:0000256" key="2">
    <source>
        <dbReference type="ARBA" id="ARBA00022692"/>
    </source>
</evidence>
<sequence>MDASDYGPPSGFALRRNGTCTAKEKECSHPWGEWYNCCPEGTHCSDDNTCCPTTAGCSAYIEEDPHCANNATWDLYNHNGHWFCCLSSSAGFLATNLEYNGTSTNGVGCADGLPKGKYRDALVPVAEGTASSSTTPPALGTSSTTTTPVPESNSESGSSTTNVGAIVGGVIGGVAGLALIIALVWFLLRRRRRRQPQPAHILSPNAGARHEYKGVYGGELDNNAVRAELSADPNTLAHEMPAEARR</sequence>
<keyword evidence="8" id="KW-1185">Reference proteome</keyword>
<feature type="region of interest" description="Disordered" evidence="5">
    <location>
        <begin position="127"/>
        <end position="161"/>
    </location>
</feature>
<dbReference type="PANTHER" id="PTHR15549:SF27">
    <property type="entry name" value="CHITIN-BINDING TYPE-1 DOMAIN-CONTAINING PROTEIN"/>
    <property type="match status" value="1"/>
</dbReference>
<protein>
    <recommendedName>
        <fullName evidence="9">Mid2 domain-containing protein</fullName>
    </recommendedName>
</protein>
<dbReference type="InterPro" id="IPR051694">
    <property type="entry name" value="Immunoregulatory_rcpt-like"/>
</dbReference>
<comment type="caution">
    <text evidence="7">The sequence shown here is derived from an EMBL/GenBank/DDBJ whole genome shotgun (WGS) entry which is preliminary data.</text>
</comment>
<dbReference type="PANTHER" id="PTHR15549">
    <property type="entry name" value="PAIRED IMMUNOGLOBULIN-LIKE TYPE 2 RECEPTOR"/>
    <property type="match status" value="1"/>
</dbReference>
<dbReference type="Proteomes" id="UP001610432">
    <property type="component" value="Unassembled WGS sequence"/>
</dbReference>
<evidence type="ECO:0000256" key="3">
    <source>
        <dbReference type="ARBA" id="ARBA00022989"/>
    </source>
</evidence>
<keyword evidence="2 6" id="KW-0812">Transmembrane</keyword>
<dbReference type="GeneID" id="98149546"/>
<evidence type="ECO:0000256" key="4">
    <source>
        <dbReference type="ARBA" id="ARBA00023136"/>
    </source>
</evidence>
<feature type="transmembrane region" description="Helical" evidence="6">
    <location>
        <begin position="163"/>
        <end position="188"/>
    </location>
</feature>
<dbReference type="RefSeq" id="XP_070890707.1">
    <property type="nucleotide sequence ID" value="XM_071034474.1"/>
</dbReference>
<accession>A0ABR4M543</accession>
<name>A0ABR4M543_9EURO</name>
<evidence type="ECO:0000313" key="7">
    <source>
        <dbReference type="EMBL" id="KAL2871728.1"/>
    </source>
</evidence>